<evidence type="ECO:0000313" key="5">
    <source>
        <dbReference type="EMBL" id="KAF4615573.1"/>
    </source>
</evidence>
<keyword evidence="2" id="KW-0732">Signal</keyword>
<organism evidence="4 6">
    <name type="scientific">Agrocybe pediades</name>
    <dbReference type="NCBI Taxonomy" id="84607"/>
    <lineage>
        <taxon>Eukaryota</taxon>
        <taxon>Fungi</taxon>
        <taxon>Dikarya</taxon>
        <taxon>Basidiomycota</taxon>
        <taxon>Agaricomycotina</taxon>
        <taxon>Agaricomycetes</taxon>
        <taxon>Agaricomycetidae</taxon>
        <taxon>Agaricales</taxon>
        <taxon>Agaricineae</taxon>
        <taxon>Strophariaceae</taxon>
        <taxon>Agrocybe</taxon>
    </lineage>
</organism>
<dbReference type="PANTHER" id="PTHR46825:SF15">
    <property type="entry name" value="BETA-LACTAMASE-RELATED DOMAIN-CONTAINING PROTEIN"/>
    <property type="match status" value="1"/>
</dbReference>
<dbReference type="SUPFAM" id="SSF56601">
    <property type="entry name" value="beta-lactamase/transpeptidase-like"/>
    <property type="match status" value="1"/>
</dbReference>
<proteinExistence type="inferred from homology"/>
<gene>
    <name evidence="4" type="ORF">D9613_002428</name>
    <name evidence="5" type="ORF">D9613_013016</name>
</gene>
<name>A0A8H4QQ55_9AGAR</name>
<evidence type="ECO:0000313" key="6">
    <source>
        <dbReference type="Proteomes" id="UP000521872"/>
    </source>
</evidence>
<dbReference type="Pfam" id="PF00144">
    <property type="entry name" value="Beta-lactamase"/>
    <property type="match status" value="1"/>
</dbReference>
<dbReference type="InterPro" id="IPR012338">
    <property type="entry name" value="Beta-lactam/transpept-like"/>
</dbReference>
<dbReference type="InterPro" id="IPR050491">
    <property type="entry name" value="AmpC-like"/>
</dbReference>
<evidence type="ECO:0000259" key="3">
    <source>
        <dbReference type="Pfam" id="PF00144"/>
    </source>
</evidence>
<dbReference type="EMBL" id="JAACJL010000038">
    <property type="protein sequence ID" value="KAF4615573.1"/>
    <property type="molecule type" value="Genomic_DNA"/>
</dbReference>
<accession>A0A8H4QQ55</accession>
<feature type="signal peptide" evidence="2">
    <location>
        <begin position="1"/>
        <end position="22"/>
    </location>
</feature>
<comment type="caution">
    <text evidence="4">The sequence shown here is derived from an EMBL/GenBank/DDBJ whole genome shotgun (WGS) entry which is preliminary data.</text>
</comment>
<dbReference type="EMBL" id="JAACJL010000044">
    <property type="protein sequence ID" value="KAF4615106.1"/>
    <property type="molecule type" value="Genomic_DNA"/>
</dbReference>
<feature type="domain" description="Beta-lactamase-related" evidence="3">
    <location>
        <begin position="54"/>
        <end position="405"/>
    </location>
</feature>
<dbReference type="PANTHER" id="PTHR46825">
    <property type="entry name" value="D-ALANYL-D-ALANINE-CARBOXYPEPTIDASE/ENDOPEPTIDASE AMPH"/>
    <property type="match status" value="1"/>
</dbReference>
<evidence type="ECO:0000313" key="4">
    <source>
        <dbReference type="EMBL" id="KAF4615106.1"/>
    </source>
</evidence>
<dbReference type="AlphaFoldDB" id="A0A8H4QQ55"/>
<keyword evidence="6" id="KW-1185">Reference proteome</keyword>
<feature type="chain" id="PRO_5035101662" description="Beta-lactamase-related domain-containing protein" evidence="2">
    <location>
        <begin position="23"/>
        <end position="624"/>
    </location>
</feature>
<dbReference type="Gene3D" id="3.40.710.10">
    <property type="entry name" value="DD-peptidase/beta-lactamase superfamily"/>
    <property type="match status" value="1"/>
</dbReference>
<reference evidence="4 6" key="1">
    <citation type="submission" date="2019-12" db="EMBL/GenBank/DDBJ databases">
        <authorList>
            <person name="Floudas D."/>
            <person name="Bentzer J."/>
            <person name="Ahren D."/>
            <person name="Johansson T."/>
            <person name="Persson P."/>
            <person name="Tunlid A."/>
        </authorList>
    </citation>
    <scope>NUCLEOTIDE SEQUENCE [LARGE SCALE GENOMIC DNA]</scope>
    <source>
        <strain evidence="4 6">CBS 102.39</strain>
    </source>
</reference>
<dbReference type="InterPro" id="IPR001466">
    <property type="entry name" value="Beta-lactam-related"/>
</dbReference>
<protein>
    <recommendedName>
        <fullName evidence="3">Beta-lactamase-related domain-containing protein</fullName>
    </recommendedName>
</protein>
<sequence>MSIRSSDMKQFFLLALVAVSSAFTFQTPLLDDSSQDGVHIDLKPLPLISERTEKYIRTLLDKWNSTGLSVAVIRGENTLTTVWSHEIRSYSIAQVDGSPVTPDSVFAIASNSKLFLAISIGLLISNKTLAEERGISLTWFTKVRDIIPEWRMMDEDMGRRVTLQDMLSHRTGLPRHDYAEAPFKGGISELISTMRYLRSSAEVRETFQYNNLIYEVLSYLPQVLVNQTFETYVSQHLFGPLNMTSSTFSVAQAEERGTMAHGFQRDMQDLANRKNGTLIPTVPYFIRPGEEKILAGAGGVLTSARDMVSWMTMLMIEGRHPITNKTIVPEEVIKHVTHGVSVSKGVPEFPELSVEAYGAGQRRLSYQGHDVIEHGGSLPGYKSQISRFPDDNLGIIVMSNEANAGFLVKAVKFRIAEELLGLKEVNWNARFEQQYRESIEAKAKRIIQRPALPEPPSQPFSSLAVATFVHTTYGSLKPCLVPETASGAKQALGNIPHEHCEGLLKSKTVQRILGASDLSIPTFIIPFKRTMSTHLRLSHFSGNLFNVTVLWSNAEVREREGYSRNGVGDDLLTGFDERFHIAQLQCIVRHCLMGTYSVVYPTGPVGPLNSSNYRFPYWWGVADG</sequence>
<evidence type="ECO:0000256" key="2">
    <source>
        <dbReference type="SAM" id="SignalP"/>
    </source>
</evidence>
<comment type="similarity">
    <text evidence="1">Belongs to the peptidase S12 family.</text>
</comment>
<dbReference type="Proteomes" id="UP000521872">
    <property type="component" value="Unassembled WGS sequence"/>
</dbReference>
<evidence type="ECO:0000256" key="1">
    <source>
        <dbReference type="ARBA" id="ARBA00038215"/>
    </source>
</evidence>